<accession>A0ABS0VU48</accession>
<organism evidence="2 3">
    <name type="scientific">Corynebacterium marambiense</name>
    <dbReference type="NCBI Taxonomy" id="2765364"/>
    <lineage>
        <taxon>Bacteria</taxon>
        <taxon>Bacillati</taxon>
        <taxon>Actinomycetota</taxon>
        <taxon>Actinomycetes</taxon>
        <taxon>Mycobacteriales</taxon>
        <taxon>Corynebacteriaceae</taxon>
        <taxon>Corynebacterium</taxon>
    </lineage>
</organism>
<evidence type="ECO:0000313" key="3">
    <source>
        <dbReference type="Proteomes" id="UP000625574"/>
    </source>
</evidence>
<comment type="caution">
    <text evidence="2">The sequence shown here is derived from an EMBL/GenBank/DDBJ whole genome shotgun (WGS) entry which is preliminary data.</text>
</comment>
<reference evidence="2 3" key="1">
    <citation type="submission" date="2020-12" db="EMBL/GenBank/DDBJ databases">
        <title>Genome public.</title>
        <authorList>
            <person name="Sun Q."/>
        </authorList>
    </citation>
    <scope>NUCLEOTIDE SEQUENCE [LARGE SCALE GENOMIC DNA]</scope>
    <source>
        <strain evidence="2 3">CCM 8864</strain>
    </source>
</reference>
<dbReference type="InterPro" id="IPR012338">
    <property type="entry name" value="Beta-lactam/transpept-like"/>
</dbReference>
<evidence type="ECO:0008006" key="4">
    <source>
        <dbReference type="Google" id="ProtNLM"/>
    </source>
</evidence>
<evidence type="ECO:0000313" key="2">
    <source>
        <dbReference type="EMBL" id="MBI8999854.1"/>
    </source>
</evidence>
<keyword evidence="3" id="KW-1185">Reference proteome</keyword>
<dbReference type="Proteomes" id="UP000625574">
    <property type="component" value="Unassembled WGS sequence"/>
</dbReference>
<feature type="chain" id="PRO_5046700503" description="Lipoprotein" evidence="1">
    <location>
        <begin position="30"/>
        <end position="286"/>
    </location>
</feature>
<evidence type="ECO:0000256" key="1">
    <source>
        <dbReference type="SAM" id="SignalP"/>
    </source>
</evidence>
<proteinExistence type="predicted"/>
<gene>
    <name evidence="2" type="ORF">JDV76_02540</name>
</gene>
<dbReference type="EMBL" id="JAEIOT010000004">
    <property type="protein sequence ID" value="MBI8999854.1"/>
    <property type="molecule type" value="Genomic_DNA"/>
</dbReference>
<protein>
    <recommendedName>
        <fullName evidence="4">Lipoprotein</fullName>
    </recommendedName>
</protein>
<dbReference type="Gene3D" id="3.40.710.10">
    <property type="entry name" value="DD-peptidase/beta-lactamase superfamily"/>
    <property type="match status" value="1"/>
</dbReference>
<name>A0ABS0VU48_9CORY</name>
<dbReference type="SUPFAM" id="SSF56601">
    <property type="entry name" value="beta-lactamase/transpeptidase-like"/>
    <property type="match status" value="1"/>
</dbReference>
<dbReference type="PROSITE" id="PS51257">
    <property type="entry name" value="PROKAR_LIPOPROTEIN"/>
    <property type="match status" value="1"/>
</dbReference>
<sequence length="286" mass="29944">MCRVTKTRTLLASLLAAACGALVAPSADALTLNPWAVPDRTEISVRNVDGTVFSVRGDRPGPALSLAKLYLAYGVLAAGDPADRDAVTHMIRTSDDLTASRLSAKHPTAIADTINRFGLRQSHAGPNWGSGVTTTDDVVRFLTAVRDDPTAAPIVGAMATASPFAADGYHQNYGTATLPGAWATKFAWSDDGTVNATGTYGNGWTAAARTYGPPDQLTRDVHAAVGESPAPQAPELAGPPPGSSSWAITGEQLKHQVRCVDPLNLRYGVPDTVLIPRMLASAFPRC</sequence>
<keyword evidence="1" id="KW-0732">Signal</keyword>
<feature type="signal peptide" evidence="1">
    <location>
        <begin position="1"/>
        <end position="29"/>
    </location>
</feature>